<keyword evidence="2" id="KW-0479">Metal-binding</keyword>
<dbReference type="InterPro" id="IPR002678">
    <property type="entry name" value="DUF34/NIF3"/>
</dbReference>
<reference evidence="3" key="1">
    <citation type="submission" date="2018-05" db="EMBL/GenBank/DDBJ databases">
        <authorList>
            <person name="Lanie J.A."/>
            <person name="Ng W.-L."/>
            <person name="Kazmierczak K.M."/>
            <person name="Andrzejewski T.M."/>
            <person name="Davidsen T.M."/>
            <person name="Wayne K.J."/>
            <person name="Tettelin H."/>
            <person name="Glass J.I."/>
            <person name="Rusch D."/>
            <person name="Podicherti R."/>
            <person name="Tsui H.-C.T."/>
            <person name="Winkler M.E."/>
        </authorList>
    </citation>
    <scope>NUCLEOTIDE SEQUENCE</scope>
</reference>
<dbReference type="EMBL" id="UINC01128885">
    <property type="protein sequence ID" value="SVD08913.1"/>
    <property type="molecule type" value="Genomic_DNA"/>
</dbReference>
<feature type="non-terminal residue" evidence="3">
    <location>
        <position position="178"/>
    </location>
</feature>
<dbReference type="Pfam" id="PF01784">
    <property type="entry name" value="DUF34_NIF3"/>
    <property type="match status" value="1"/>
</dbReference>
<evidence type="ECO:0000256" key="1">
    <source>
        <dbReference type="ARBA" id="ARBA00006964"/>
    </source>
</evidence>
<dbReference type="PANTHER" id="PTHR13799:SF14">
    <property type="entry name" value="GTP CYCLOHYDROLASE 1 TYPE 2 HOMOLOG"/>
    <property type="match status" value="1"/>
</dbReference>
<dbReference type="Gene3D" id="3.40.1390.30">
    <property type="entry name" value="NIF3 (NGG1p interacting factor 3)-like"/>
    <property type="match status" value="2"/>
</dbReference>
<proteinExistence type="inferred from homology"/>
<accession>A0A382SGE1</accession>
<dbReference type="PANTHER" id="PTHR13799">
    <property type="entry name" value="NGG1 INTERACTING FACTOR 3"/>
    <property type="match status" value="1"/>
</dbReference>
<evidence type="ECO:0000313" key="3">
    <source>
        <dbReference type="EMBL" id="SVD08913.1"/>
    </source>
</evidence>
<sequence>VKAVSLLEYLDEYLNTGGFPDYPRAHNGLQVAGPSEVGRIAVAVDASEAVIQDATAGGADLLVVHHGLFWDGQTRILGPRFRKLRALIEGEMALYSSHLPLDAHAEVGNCAVLCRELGWTPQGRFGSYGDHDLGWWCETEIDGDALVKQLREVVQGPVRLIQGGSERIYRVGVVTGAG</sequence>
<dbReference type="GO" id="GO:0046872">
    <property type="term" value="F:metal ion binding"/>
    <property type="evidence" value="ECO:0007669"/>
    <property type="project" value="UniProtKB-KW"/>
</dbReference>
<dbReference type="FunFam" id="3.40.1390.30:FF:000001">
    <property type="entry name" value="GTP cyclohydrolase 1 type 2"/>
    <property type="match status" value="1"/>
</dbReference>
<comment type="similarity">
    <text evidence="1">Belongs to the GTP cyclohydrolase I type 2/NIF3 family.</text>
</comment>
<evidence type="ECO:0000256" key="2">
    <source>
        <dbReference type="ARBA" id="ARBA00022723"/>
    </source>
</evidence>
<dbReference type="AlphaFoldDB" id="A0A382SGE1"/>
<gene>
    <name evidence="3" type="ORF">METZ01_LOCUS361767</name>
</gene>
<dbReference type="InterPro" id="IPR036069">
    <property type="entry name" value="DUF34/NIF3_sf"/>
</dbReference>
<feature type="non-terminal residue" evidence="3">
    <location>
        <position position="1"/>
    </location>
</feature>
<dbReference type="SUPFAM" id="SSF102705">
    <property type="entry name" value="NIF3 (NGG1p interacting factor 3)-like"/>
    <property type="match status" value="1"/>
</dbReference>
<name>A0A382SGE1_9ZZZZ</name>
<dbReference type="GO" id="GO:0005737">
    <property type="term" value="C:cytoplasm"/>
    <property type="evidence" value="ECO:0007669"/>
    <property type="project" value="TreeGrafter"/>
</dbReference>
<organism evidence="3">
    <name type="scientific">marine metagenome</name>
    <dbReference type="NCBI Taxonomy" id="408172"/>
    <lineage>
        <taxon>unclassified sequences</taxon>
        <taxon>metagenomes</taxon>
        <taxon>ecological metagenomes</taxon>
    </lineage>
</organism>
<protein>
    <recommendedName>
        <fullName evidence="4">Nif3-like dinuclear metal center hexameric protein</fullName>
    </recommendedName>
</protein>
<evidence type="ECO:0008006" key="4">
    <source>
        <dbReference type="Google" id="ProtNLM"/>
    </source>
</evidence>